<dbReference type="Proteomes" id="UP000027195">
    <property type="component" value="Unassembled WGS sequence"/>
</dbReference>
<keyword evidence="2" id="KW-1185">Reference proteome</keyword>
<dbReference type="HOGENOM" id="CLU_126089_0_0_1"/>
<name>A0A067M2W1_BOTB1</name>
<dbReference type="AlphaFoldDB" id="A0A067M2W1"/>
<gene>
    <name evidence="1" type="ORF">BOTBODRAFT_280436</name>
</gene>
<sequence length="132" mass="14202">MEATAPLISSSLHSMPPPLQIISVGCGKHIQFPPFKFLTPVLAAVIIAAKAFWVNSVSEEAFWANSSSTKGPQITAASQLYFQSSTAEHVRVAILEAFKDACVHYDTPESVAALEQLVLKNQMSTSRPSSVV</sequence>
<proteinExistence type="predicted"/>
<accession>A0A067M2W1</accession>
<evidence type="ECO:0000313" key="1">
    <source>
        <dbReference type="EMBL" id="KDQ05901.1"/>
    </source>
</evidence>
<reference evidence="2" key="1">
    <citation type="journal article" date="2014" name="Proc. Natl. Acad. Sci. U.S.A.">
        <title>Extensive sampling of basidiomycete genomes demonstrates inadequacy of the white-rot/brown-rot paradigm for wood decay fungi.</title>
        <authorList>
            <person name="Riley R."/>
            <person name="Salamov A.A."/>
            <person name="Brown D.W."/>
            <person name="Nagy L.G."/>
            <person name="Floudas D."/>
            <person name="Held B.W."/>
            <person name="Levasseur A."/>
            <person name="Lombard V."/>
            <person name="Morin E."/>
            <person name="Otillar R."/>
            <person name="Lindquist E.A."/>
            <person name="Sun H."/>
            <person name="LaButti K.M."/>
            <person name="Schmutz J."/>
            <person name="Jabbour D."/>
            <person name="Luo H."/>
            <person name="Baker S.E."/>
            <person name="Pisabarro A.G."/>
            <person name="Walton J.D."/>
            <person name="Blanchette R.A."/>
            <person name="Henrissat B."/>
            <person name="Martin F."/>
            <person name="Cullen D."/>
            <person name="Hibbett D.S."/>
            <person name="Grigoriev I.V."/>
        </authorList>
    </citation>
    <scope>NUCLEOTIDE SEQUENCE [LARGE SCALE GENOMIC DNA]</scope>
    <source>
        <strain evidence="2">FD-172 SS1</strain>
    </source>
</reference>
<protein>
    <submittedName>
        <fullName evidence="1">Uncharacterized protein</fullName>
    </submittedName>
</protein>
<dbReference type="InParanoid" id="A0A067M2W1"/>
<evidence type="ECO:0000313" key="2">
    <source>
        <dbReference type="Proteomes" id="UP000027195"/>
    </source>
</evidence>
<dbReference type="EMBL" id="KL198173">
    <property type="protein sequence ID" value="KDQ05901.1"/>
    <property type="molecule type" value="Genomic_DNA"/>
</dbReference>
<organism evidence="1 2">
    <name type="scientific">Botryobasidium botryosum (strain FD-172 SS1)</name>
    <dbReference type="NCBI Taxonomy" id="930990"/>
    <lineage>
        <taxon>Eukaryota</taxon>
        <taxon>Fungi</taxon>
        <taxon>Dikarya</taxon>
        <taxon>Basidiomycota</taxon>
        <taxon>Agaricomycotina</taxon>
        <taxon>Agaricomycetes</taxon>
        <taxon>Cantharellales</taxon>
        <taxon>Botryobasidiaceae</taxon>
        <taxon>Botryobasidium</taxon>
    </lineage>
</organism>